<dbReference type="EMBL" id="STFF01000007">
    <property type="protein sequence ID" value="THU34732.1"/>
    <property type="molecule type" value="Genomic_DNA"/>
</dbReference>
<keyword evidence="3" id="KW-1185">Reference proteome</keyword>
<dbReference type="AlphaFoldDB" id="A0A4S8HP25"/>
<feature type="signal peptide" evidence="1">
    <location>
        <begin position="1"/>
        <end position="20"/>
    </location>
</feature>
<dbReference type="Proteomes" id="UP000306918">
    <property type="component" value="Unassembled WGS sequence"/>
</dbReference>
<evidence type="ECO:0000313" key="2">
    <source>
        <dbReference type="EMBL" id="THU34732.1"/>
    </source>
</evidence>
<sequence>MKNKNLRLLGLLTVMAAALTIGISSCKKDKDDNGSSAALSATIGGNAFKPRVVTGTSHNGYISVVGGQTLPGDSVFLDVTFPDTSKVNTKLNFDHADLQLATFTTSKLYSGNDSRSHGSVTVTTLDKTNKKVAGKFEGVIYNAFGGPDSVVIKDGQFNTTYKAF</sequence>
<comment type="caution">
    <text evidence="2">The sequence shown here is derived from an EMBL/GenBank/DDBJ whole genome shotgun (WGS) entry which is preliminary data.</text>
</comment>
<proteinExistence type="predicted"/>
<feature type="chain" id="PRO_5020596371" description="Lipoprotein" evidence="1">
    <location>
        <begin position="21"/>
        <end position="164"/>
    </location>
</feature>
<keyword evidence="1" id="KW-0732">Signal</keyword>
<evidence type="ECO:0000256" key="1">
    <source>
        <dbReference type="SAM" id="SignalP"/>
    </source>
</evidence>
<name>A0A4S8HP25_9BACT</name>
<dbReference type="OrthoDB" id="678798at2"/>
<accession>A0A4S8HP25</accession>
<evidence type="ECO:0008006" key="4">
    <source>
        <dbReference type="Google" id="ProtNLM"/>
    </source>
</evidence>
<dbReference type="PROSITE" id="PS51257">
    <property type="entry name" value="PROKAR_LIPOPROTEIN"/>
    <property type="match status" value="1"/>
</dbReference>
<organism evidence="2 3">
    <name type="scientific">Niastella caeni</name>
    <dbReference type="NCBI Taxonomy" id="2569763"/>
    <lineage>
        <taxon>Bacteria</taxon>
        <taxon>Pseudomonadati</taxon>
        <taxon>Bacteroidota</taxon>
        <taxon>Chitinophagia</taxon>
        <taxon>Chitinophagales</taxon>
        <taxon>Chitinophagaceae</taxon>
        <taxon>Niastella</taxon>
    </lineage>
</organism>
<dbReference type="RefSeq" id="WP_136579376.1">
    <property type="nucleotide sequence ID" value="NZ_STFF01000007.1"/>
</dbReference>
<gene>
    <name evidence="2" type="ORF">FAM09_22300</name>
</gene>
<protein>
    <recommendedName>
        <fullName evidence="4">Lipoprotein</fullName>
    </recommendedName>
</protein>
<reference evidence="2 3" key="1">
    <citation type="submission" date="2019-04" db="EMBL/GenBank/DDBJ databases">
        <title>Niastella caeni sp. nov., isolated from activated sludge.</title>
        <authorList>
            <person name="Sheng M."/>
        </authorList>
    </citation>
    <scope>NUCLEOTIDE SEQUENCE [LARGE SCALE GENOMIC DNA]</scope>
    <source>
        <strain evidence="2 3">HX-2-15</strain>
    </source>
</reference>
<evidence type="ECO:0000313" key="3">
    <source>
        <dbReference type="Proteomes" id="UP000306918"/>
    </source>
</evidence>